<proteinExistence type="predicted"/>
<reference evidence="1" key="1">
    <citation type="submission" date="2014-09" db="EMBL/GenBank/DDBJ databases">
        <authorList>
            <person name="Magalhaes I.L.F."/>
            <person name="Oliveira U."/>
            <person name="Santos F.R."/>
            <person name="Vidigal T.H.D.A."/>
            <person name="Brescovit A.D."/>
            <person name="Santos A.J."/>
        </authorList>
    </citation>
    <scope>NUCLEOTIDE SEQUENCE</scope>
    <source>
        <tissue evidence="1">Shoot tissue taken approximately 20 cm above the soil surface</tissue>
    </source>
</reference>
<reference evidence="1" key="2">
    <citation type="journal article" date="2015" name="Data Brief">
        <title>Shoot transcriptome of the giant reed, Arundo donax.</title>
        <authorList>
            <person name="Barrero R.A."/>
            <person name="Guerrero F.D."/>
            <person name="Moolhuijzen P."/>
            <person name="Goolsby J.A."/>
            <person name="Tidwell J."/>
            <person name="Bellgard S.E."/>
            <person name="Bellgard M.I."/>
        </authorList>
    </citation>
    <scope>NUCLEOTIDE SEQUENCE</scope>
    <source>
        <tissue evidence="1">Shoot tissue taken approximately 20 cm above the soil surface</tissue>
    </source>
</reference>
<dbReference type="AlphaFoldDB" id="A0A0A8ZJR1"/>
<sequence>MNDILGPFWRRFVLVFFDDILIYL</sequence>
<name>A0A0A8ZJR1_ARUDO</name>
<evidence type="ECO:0000313" key="1">
    <source>
        <dbReference type="EMBL" id="JAD39594.1"/>
    </source>
</evidence>
<organism evidence="1">
    <name type="scientific">Arundo donax</name>
    <name type="common">Giant reed</name>
    <name type="synonym">Donax arundinaceus</name>
    <dbReference type="NCBI Taxonomy" id="35708"/>
    <lineage>
        <taxon>Eukaryota</taxon>
        <taxon>Viridiplantae</taxon>
        <taxon>Streptophyta</taxon>
        <taxon>Embryophyta</taxon>
        <taxon>Tracheophyta</taxon>
        <taxon>Spermatophyta</taxon>
        <taxon>Magnoliopsida</taxon>
        <taxon>Liliopsida</taxon>
        <taxon>Poales</taxon>
        <taxon>Poaceae</taxon>
        <taxon>PACMAD clade</taxon>
        <taxon>Arundinoideae</taxon>
        <taxon>Arundineae</taxon>
        <taxon>Arundo</taxon>
    </lineage>
</organism>
<accession>A0A0A8ZJR1</accession>
<dbReference type="EMBL" id="GBRH01258301">
    <property type="protein sequence ID" value="JAD39594.1"/>
    <property type="molecule type" value="Transcribed_RNA"/>
</dbReference>
<protein>
    <submittedName>
        <fullName evidence="1">Uncharacterized protein</fullName>
    </submittedName>
</protein>